<evidence type="ECO:0000256" key="6">
    <source>
        <dbReference type="ARBA" id="ARBA00022927"/>
    </source>
</evidence>
<evidence type="ECO:0000256" key="8">
    <source>
        <dbReference type="ARBA" id="ARBA00023136"/>
    </source>
</evidence>
<feature type="transmembrane region" description="Helical" evidence="10">
    <location>
        <begin position="222"/>
        <end position="240"/>
    </location>
</feature>
<feature type="transmembrane region" description="Helical" evidence="10">
    <location>
        <begin position="538"/>
        <end position="554"/>
    </location>
</feature>
<comment type="caution">
    <text evidence="11">The sequence shown here is derived from an EMBL/GenBank/DDBJ whole genome shotgun (WGS) entry which is preliminary data.</text>
</comment>
<dbReference type="PANTHER" id="PTHR22601">
    <property type="entry name" value="ISP4 LIKE PROTEIN"/>
    <property type="match status" value="1"/>
</dbReference>
<feature type="compositionally biased region" description="Polar residues" evidence="9">
    <location>
        <begin position="49"/>
        <end position="60"/>
    </location>
</feature>
<keyword evidence="7 10" id="KW-1133">Transmembrane helix</keyword>
<evidence type="ECO:0008006" key="13">
    <source>
        <dbReference type="Google" id="ProtNLM"/>
    </source>
</evidence>
<evidence type="ECO:0000256" key="4">
    <source>
        <dbReference type="ARBA" id="ARBA00022692"/>
    </source>
</evidence>
<dbReference type="GO" id="GO:0035673">
    <property type="term" value="F:oligopeptide transmembrane transporter activity"/>
    <property type="evidence" value="ECO:0007669"/>
    <property type="project" value="InterPro"/>
</dbReference>
<name>A0A4S4MWR6_9APHY</name>
<feature type="transmembrane region" description="Helical" evidence="10">
    <location>
        <begin position="511"/>
        <end position="531"/>
    </location>
</feature>
<accession>A0A4S4MWR6</accession>
<keyword evidence="6" id="KW-0653">Protein transport</keyword>
<evidence type="ECO:0000256" key="2">
    <source>
        <dbReference type="ARBA" id="ARBA00008807"/>
    </source>
</evidence>
<feature type="transmembrane region" description="Helical" evidence="10">
    <location>
        <begin position="119"/>
        <end position="137"/>
    </location>
</feature>
<organism evidence="11 12">
    <name type="scientific">Antrodiella citrinella</name>
    <dbReference type="NCBI Taxonomy" id="2447956"/>
    <lineage>
        <taxon>Eukaryota</taxon>
        <taxon>Fungi</taxon>
        <taxon>Dikarya</taxon>
        <taxon>Basidiomycota</taxon>
        <taxon>Agaricomycotina</taxon>
        <taxon>Agaricomycetes</taxon>
        <taxon>Polyporales</taxon>
        <taxon>Steccherinaceae</taxon>
        <taxon>Antrodiella</taxon>
    </lineage>
</organism>
<dbReference type="Pfam" id="PF03169">
    <property type="entry name" value="OPT"/>
    <property type="match status" value="1"/>
</dbReference>
<feature type="compositionally biased region" description="Basic and acidic residues" evidence="9">
    <location>
        <begin position="61"/>
        <end position="74"/>
    </location>
</feature>
<evidence type="ECO:0000256" key="5">
    <source>
        <dbReference type="ARBA" id="ARBA00022856"/>
    </source>
</evidence>
<evidence type="ECO:0000256" key="1">
    <source>
        <dbReference type="ARBA" id="ARBA00004141"/>
    </source>
</evidence>
<dbReference type="OrthoDB" id="9986677at2759"/>
<feature type="transmembrane region" description="Helical" evidence="10">
    <location>
        <begin position="191"/>
        <end position="210"/>
    </location>
</feature>
<comment type="similarity">
    <text evidence="2">Belongs to the oligopeptide OPT transporter family.</text>
</comment>
<feature type="transmembrane region" description="Helical" evidence="10">
    <location>
        <begin position="661"/>
        <end position="683"/>
    </location>
</feature>
<sequence length="802" mass="90429">MASFLRQRRNPEPDVPEDVAFLHLNDPNWDPPTSASYSEDGFSVSEAKGQTYSSGFSTRNSDIDSVSHADRESSYKATESRYHLSEVGDDFNDDSPYAEVRASVSNIDDPSMPVNTFRMWFLGILVTILMSGINHVMSLRYPSVGVNALVVQLVTLPLGRAMQYLPRTKFNTFGYVWSLNPGPFNAKEHTVIVAMSNVLYTDSFATLVYAVQEMFYGSELSAAYKVLLVLSTQLVGFAFTGLIRQFLVFPPSMIWPSALVQCALLNTLHKNYDKKEGSHMSRMKFFTIVTLVGGIYYFLPGYLFTGLSMFTWACWIAPENQIVNTLFGFNTGLGMGFLTFDWSMISYVTNPLISPWWAEVNIFAGFAFFMWFLAPIFYYRNVFFSKFMPISAAAAFDNTGMQYDTSQILTNNTFDEAKYKAYSPLYLPATFWLSYGAQFAALTCVVTHTLLWYRRDIIRQCRRNVQDERDVHSRLMSVYRDIPLWWYGLLGVISFAFAVAAIHVFPTELPVWGILVALVLMAVFAIPTGILRAQTNQLVSFSVFAELVAGYIFPNRPVAVLLFKTYSYGSMNQALNFAGDLKLGHYMKVPPRIMFMGQLVSTIIGSLVMYGTQEWIFSSVANVCTPEAKAGFSCPPINTVATSSLIWGAIGPQRIFSQGALYWPIMIFFLIGAVAPIPFYLLAKKYPTGIWRYVNMPLFFTSTGIMPPASGINFSSWIMVGAIFEWFMRRFHFRWWMRYNYILAAALDSGVILSAIVIFCTLLLPKGGINLNWWGNTVWMNTFDAQGVPAAIPNPTFGLATW</sequence>
<feature type="transmembrane region" description="Helical" evidence="10">
    <location>
        <begin position="432"/>
        <end position="453"/>
    </location>
</feature>
<feature type="transmembrane region" description="Helical" evidence="10">
    <location>
        <begin position="360"/>
        <end position="379"/>
    </location>
</feature>
<dbReference type="NCBIfam" id="TIGR00728">
    <property type="entry name" value="OPT_sfam"/>
    <property type="match status" value="1"/>
</dbReference>
<feature type="transmembrane region" description="Helical" evidence="10">
    <location>
        <begin position="325"/>
        <end position="348"/>
    </location>
</feature>
<evidence type="ECO:0000256" key="7">
    <source>
        <dbReference type="ARBA" id="ARBA00022989"/>
    </source>
</evidence>
<dbReference type="InterPro" id="IPR004813">
    <property type="entry name" value="OPT"/>
</dbReference>
<keyword evidence="12" id="KW-1185">Reference proteome</keyword>
<keyword evidence="4 10" id="KW-0812">Transmembrane</keyword>
<dbReference type="GO" id="GO:0016020">
    <property type="term" value="C:membrane"/>
    <property type="evidence" value="ECO:0007669"/>
    <property type="project" value="UniProtKB-SubCell"/>
</dbReference>
<evidence type="ECO:0000313" key="12">
    <source>
        <dbReference type="Proteomes" id="UP000308730"/>
    </source>
</evidence>
<feature type="transmembrane region" description="Helical" evidence="10">
    <location>
        <begin position="285"/>
        <end position="305"/>
    </location>
</feature>
<proteinExistence type="inferred from homology"/>
<dbReference type="GO" id="GO:0015031">
    <property type="term" value="P:protein transport"/>
    <property type="evidence" value="ECO:0007669"/>
    <property type="project" value="UniProtKB-KW"/>
</dbReference>
<evidence type="ECO:0000256" key="10">
    <source>
        <dbReference type="SAM" id="Phobius"/>
    </source>
</evidence>
<keyword evidence="5" id="KW-0571">Peptide transport</keyword>
<dbReference type="EMBL" id="SGPM01000110">
    <property type="protein sequence ID" value="THH29741.1"/>
    <property type="molecule type" value="Genomic_DNA"/>
</dbReference>
<evidence type="ECO:0000313" key="11">
    <source>
        <dbReference type="EMBL" id="THH29741.1"/>
    </source>
</evidence>
<keyword evidence="3" id="KW-0813">Transport</keyword>
<dbReference type="InterPro" id="IPR004648">
    <property type="entry name" value="Oligpept_transpt"/>
</dbReference>
<feature type="transmembrane region" description="Helical" evidence="10">
    <location>
        <begin position="593"/>
        <end position="610"/>
    </location>
</feature>
<gene>
    <name evidence="11" type="ORF">EUX98_g4449</name>
</gene>
<evidence type="ECO:0000256" key="3">
    <source>
        <dbReference type="ARBA" id="ARBA00022448"/>
    </source>
</evidence>
<reference evidence="11 12" key="1">
    <citation type="submission" date="2019-02" db="EMBL/GenBank/DDBJ databases">
        <title>Genome sequencing of the rare red list fungi Antrodiella citrinella (Flaviporus citrinellus).</title>
        <authorList>
            <person name="Buettner E."/>
            <person name="Kellner H."/>
        </authorList>
    </citation>
    <scope>NUCLEOTIDE SEQUENCE [LARGE SCALE GENOMIC DNA]</scope>
    <source>
        <strain evidence="11 12">DSM 108506</strain>
    </source>
</reference>
<feature type="region of interest" description="Disordered" evidence="9">
    <location>
        <begin position="49"/>
        <end position="74"/>
    </location>
</feature>
<protein>
    <recommendedName>
        <fullName evidence="13">OPT family small oligopeptide transporter</fullName>
    </recommendedName>
</protein>
<comment type="subcellular location">
    <subcellularLocation>
        <location evidence="1">Membrane</location>
        <topology evidence="1">Multi-pass membrane protein</topology>
    </subcellularLocation>
</comment>
<dbReference type="AlphaFoldDB" id="A0A4S4MWR6"/>
<feature type="transmembrane region" description="Helical" evidence="10">
    <location>
        <begin position="246"/>
        <end position="265"/>
    </location>
</feature>
<feature type="transmembrane region" description="Helical" evidence="10">
    <location>
        <begin position="484"/>
        <end position="505"/>
    </location>
</feature>
<keyword evidence="8 10" id="KW-0472">Membrane</keyword>
<evidence type="ECO:0000256" key="9">
    <source>
        <dbReference type="SAM" id="MobiDB-lite"/>
    </source>
</evidence>
<feature type="transmembrane region" description="Helical" evidence="10">
    <location>
        <begin position="739"/>
        <end position="764"/>
    </location>
</feature>
<dbReference type="Proteomes" id="UP000308730">
    <property type="component" value="Unassembled WGS sequence"/>
</dbReference>
<feature type="transmembrane region" description="Helical" evidence="10">
    <location>
        <begin position="703"/>
        <end position="727"/>
    </location>
</feature>
<dbReference type="NCBIfam" id="TIGR00727">
    <property type="entry name" value="ISP4_OPT"/>
    <property type="match status" value="1"/>
</dbReference>